<comment type="subcellular location">
    <subcellularLocation>
        <location evidence="1">Membrane</location>
    </subcellularLocation>
</comment>
<dbReference type="GO" id="GO:0098542">
    <property type="term" value="P:defense response to other organism"/>
    <property type="evidence" value="ECO:0007669"/>
    <property type="project" value="InterPro"/>
</dbReference>
<reference evidence="5" key="1">
    <citation type="submission" date="2021-08" db="EMBL/GenBank/DDBJ databases">
        <title>WGS assembly of Ceratopteris richardii.</title>
        <authorList>
            <person name="Marchant D.B."/>
            <person name="Chen G."/>
            <person name="Jenkins J."/>
            <person name="Shu S."/>
            <person name="Leebens-Mack J."/>
            <person name="Grimwood J."/>
            <person name="Schmutz J."/>
            <person name="Soltis P."/>
            <person name="Soltis D."/>
            <person name="Chen Z.-H."/>
        </authorList>
    </citation>
    <scope>NUCLEOTIDE SEQUENCE</scope>
    <source>
        <strain evidence="5">Whitten #5841</strain>
        <tissue evidence="5">Leaf</tissue>
    </source>
</reference>
<dbReference type="PANTHER" id="PTHR31234">
    <property type="entry name" value="LATE EMBRYOGENESIS ABUNDANT (LEA) HYDROXYPROLINE-RICH GLYCOPROTEIN FAMILY"/>
    <property type="match status" value="1"/>
</dbReference>
<dbReference type="EMBL" id="CM035438">
    <property type="protein sequence ID" value="KAH7284987.1"/>
    <property type="molecule type" value="Genomic_DNA"/>
</dbReference>
<keyword evidence="4" id="KW-1133">Transmembrane helix</keyword>
<evidence type="ECO:0008006" key="7">
    <source>
        <dbReference type="Google" id="ProtNLM"/>
    </source>
</evidence>
<gene>
    <name evidence="5" type="ORF">KP509_33G005700</name>
</gene>
<dbReference type="GO" id="GO:0005886">
    <property type="term" value="C:plasma membrane"/>
    <property type="evidence" value="ECO:0007669"/>
    <property type="project" value="TreeGrafter"/>
</dbReference>
<evidence type="ECO:0000256" key="1">
    <source>
        <dbReference type="ARBA" id="ARBA00004370"/>
    </source>
</evidence>
<evidence type="ECO:0000313" key="5">
    <source>
        <dbReference type="EMBL" id="KAH7284987.1"/>
    </source>
</evidence>
<accession>A0A8T2QLT6</accession>
<dbReference type="OMA" id="LDQDATH"/>
<organism evidence="5 6">
    <name type="scientific">Ceratopteris richardii</name>
    <name type="common">Triangle waterfern</name>
    <dbReference type="NCBI Taxonomy" id="49495"/>
    <lineage>
        <taxon>Eukaryota</taxon>
        <taxon>Viridiplantae</taxon>
        <taxon>Streptophyta</taxon>
        <taxon>Embryophyta</taxon>
        <taxon>Tracheophyta</taxon>
        <taxon>Polypodiopsida</taxon>
        <taxon>Polypodiidae</taxon>
        <taxon>Polypodiales</taxon>
        <taxon>Pteridineae</taxon>
        <taxon>Pteridaceae</taxon>
        <taxon>Parkerioideae</taxon>
        <taxon>Ceratopteris</taxon>
    </lineage>
</organism>
<dbReference type="PANTHER" id="PTHR31234:SF2">
    <property type="entry name" value="OS05G0199100 PROTEIN"/>
    <property type="match status" value="1"/>
</dbReference>
<keyword evidence="4" id="KW-0812">Transmembrane</keyword>
<evidence type="ECO:0000256" key="2">
    <source>
        <dbReference type="ARBA" id="ARBA00023136"/>
    </source>
</evidence>
<sequence>MASSQSGYTTTASSPMTAAYPYYVQSPRDSTASTTTYPSAANNISGGGNGGTAAPTAPTNSDQGSRYSPFSSAPSSPLINLLYHQSALGEPLHYPFTSSSFPSSRRAQQQHLLPHPSGPRIVAGKWETLYEDSDSEQASQRSNRNPVFFWCRVYFVALVFMLSLAFLVLWLACRPKSSIVEVQRFDFLDVELMHGTDRTLVPTDLVFIRSQLTVRFRNPSKYFRMVFDPVNLSYSYLGVPLAHGKVPSFRLDQDATHSFRVPMDAEETPIYGAGPSFESSQSGLKADLKIVMDYSVGILWNAVRRRFSREVSCVFVLNVDSLQVQHLSCT</sequence>
<proteinExistence type="predicted"/>
<evidence type="ECO:0000256" key="3">
    <source>
        <dbReference type="SAM" id="MobiDB-lite"/>
    </source>
</evidence>
<evidence type="ECO:0000256" key="4">
    <source>
        <dbReference type="SAM" id="Phobius"/>
    </source>
</evidence>
<feature type="compositionally biased region" description="Low complexity" evidence="3">
    <location>
        <begin position="52"/>
        <end position="72"/>
    </location>
</feature>
<dbReference type="Proteomes" id="UP000825935">
    <property type="component" value="Chromosome 33"/>
</dbReference>
<name>A0A8T2QLT6_CERRI</name>
<dbReference type="AlphaFoldDB" id="A0A8T2QLT6"/>
<keyword evidence="6" id="KW-1185">Reference proteome</keyword>
<protein>
    <recommendedName>
        <fullName evidence="7">Late embryogenesis abundant protein LEA-2 subgroup domain-containing protein</fullName>
    </recommendedName>
</protein>
<evidence type="ECO:0000313" key="6">
    <source>
        <dbReference type="Proteomes" id="UP000825935"/>
    </source>
</evidence>
<keyword evidence="2 4" id="KW-0472">Membrane</keyword>
<dbReference type="InterPro" id="IPR044839">
    <property type="entry name" value="NDR1-like"/>
</dbReference>
<feature type="compositionally biased region" description="Low complexity" evidence="3">
    <location>
        <begin position="30"/>
        <end position="44"/>
    </location>
</feature>
<comment type="caution">
    <text evidence="5">The sequence shown here is derived from an EMBL/GenBank/DDBJ whole genome shotgun (WGS) entry which is preliminary data.</text>
</comment>
<feature type="region of interest" description="Disordered" evidence="3">
    <location>
        <begin position="99"/>
        <end position="120"/>
    </location>
</feature>
<dbReference type="OrthoDB" id="903824at2759"/>
<feature type="region of interest" description="Disordered" evidence="3">
    <location>
        <begin position="27"/>
        <end position="72"/>
    </location>
</feature>
<feature type="transmembrane region" description="Helical" evidence="4">
    <location>
        <begin position="147"/>
        <end position="172"/>
    </location>
</feature>